<dbReference type="AlphaFoldDB" id="A0A1M7Q7H3"/>
<feature type="region of interest" description="Disordered" evidence="1">
    <location>
        <begin position="1"/>
        <end position="30"/>
    </location>
</feature>
<dbReference type="STRING" id="1190415.SAMN05216593_11976"/>
<name>A0A1M7Q7H3_9PSED</name>
<sequence length="103" mass="11604">MIKSKPDIKSFNKDPNDFLEGGEADKALTKSRSMTEKTVVEDLPAQAMEAFKPEPTVQKLFRLRWDIANALKLGAAQESAKTGKRVTETDIIQQLLKKHYSIK</sequence>
<accession>A0A1M7Q7H3</accession>
<evidence type="ECO:0000313" key="2">
    <source>
        <dbReference type="EMBL" id="SHN26520.1"/>
    </source>
</evidence>
<reference evidence="2 3" key="1">
    <citation type="submission" date="2016-11" db="EMBL/GenBank/DDBJ databases">
        <authorList>
            <person name="Jaros S."/>
            <person name="Januszkiewicz K."/>
            <person name="Wedrychowicz H."/>
        </authorList>
    </citation>
    <scope>NUCLEOTIDE SEQUENCE [LARGE SCALE GENOMIC DNA]</scope>
    <source>
        <strain evidence="2 3">LMG 26898</strain>
    </source>
</reference>
<feature type="compositionally biased region" description="Basic and acidic residues" evidence="1">
    <location>
        <begin position="1"/>
        <end position="16"/>
    </location>
</feature>
<evidence type="ECO:0000256" key="1">
    <source>
        <dbReference type="SAM" id="MobiDB-lite"/>
    </source>
</evidence>
<protein>
    <recommendedName>
        <fullName evidence="4">Plasmid segregation centromere-binding protein ParG</fullName>
    </recommendedName>
</protein>
<dbReference type="RefSeq" id="WP_205031471.1">
    <property type="nucleotide sequence ID" value="NZ_FRDA01000019.1"/>
</dbReference>
<evidence type="ECO:0000313" key="3">
    <source>
        <dbReference type="Proteomes" id="UP000183983"/>
    </source>
</evidence>
<organism evidence="2 3">
    <name type="scientific">Pseudomonas asturiensis</name>
    <dbReference type="NCBI Taxonomy" id="1190415"/>
    <lineage>
        <taxon>Bacteria</taxon>
        <taxon>Pseudomonadati</taxon>
        <taxon>Pseudomonadota</taxon>
        <taxon>Gammaproteobacteria</taxon>
        <taxon>Pseudomonadales</taxon>
        <taxon>Pseudomonadaceae</taxon>
        <taxon>Pseudomonas</taxon>
    </lineage>
</organism>
<dbReference type="EMBL" id="FRDA01000019">
    <property type="protein sequence ID" value="SHN26520.1"/>
    <property type="molecule type" value="Genomic_DNA"/>
</dbReference>
<evidence type="ECO:0008006" key="4">
    <source>
        <dbReference type="Google" id="ProtNLM"/>
    </source>
</evidence>
<dbReference type="Proteomes" id="UP000183983">
    <property type="component" value="Unassembled WGS sequence"/>
</dbReference>
<proteinExistence type="predicted"/>
<gene>
    <name evidence="2" type="ORF">SAMN05216593_11976</name>
</gene>